<organism evidence="4">
    <name type="scientific">freshwater metagenome</name>
    <dbReference type="NCBI Taxonomy" id="449393"/>
    <lineage>
        <taxon>unclassified sequences</taxon>
        <taxon>metagenomes</taxon>
        <taxon>ecological metagenomes</taxon>
    </lineage>
</organism>
<dbReference type="EMBL" id="CAEZSL010000168">
    <property type="protein sequence ID" value="CAB4551247.1"/>
    <property type="molecule type" value="Genomic_DNA"/>
</dbReference>
<gene>
    <name evidence="3" type="ORF">UFOPK1421_01297</name>
    <name evidence="4" type="ORF">UFOPK2921_01176</name>
</gene>
<dbReference type="SUPFAM" id="SSF51182">
    <property type="entry name" value="RmlC-like cupins"/>
    <property type="match status" value="1"/>
</dbReference>
<dbReference type="InterPro" id="IPR014710">
    <property type="entry name" value="RmlC-like_jellyroll"/>
</dbReference>
<dbReference type="InterPro" id="IPR051610">
    <property type="entry name" value="GPI/OXD"/>
</dbReference>
<evidence type="ECO:0000259" key="2">
    <source>
        <dbReference type="Pfam" id="PF07883"/>
    </source>
</evidence>
<evidence type="ECO:0000256" key="1">
    <source>
        <dbReference type="ARBA" id="ARBA00022723"/>
    </source>
</evidence>
<feature type="domain" description="Cupin type-2" evidence="2">
    <location>
        <begin position="45"/>
        <end position="115"/>
    </location>
</feature>
<sequence length="136" mass="14883">MESAVFRHVSDCSTEEWSSPERGVVRWWELFGGDATATNEMTVGIAEVPVGAVPPPRGHSHDASEVYVILAGEGYVVVDGVRTAVTEGSAVWIPEGHEHYADNTGTIPLRLLYVFARDKFSDVTYSFPGEQIKENS</sequence>
<proteinExistence type="predicted"/>
<dbReference type="GO" id="GO:0046872">
    <property type="term" value="F:metal ion binding"/>
    <property type="evidence" value="ECO:0007669"/>
    <property type="project" value="UniProtKB-KW"/>
</dbReference>
<dbReference type="InterPro" id="IPR013096">
    <property type="entry name" value="Cupin_2"/>
</dbReference>
<evidence type="ECO:0000313" key="3">
    <source>
        <dbReference type="EMBL" id="CAB4551247.1"/>
    </source>
</evidence>
<protein>
    <submittedName>
        <fullName evidence="4">Unannotated protein</fullName>
    </submittedName>
</protein>
<dbReference type="Gene3D" id="2.60.120.10">
    <property type="entry name" value="Jelly Rolls"/>
    <property type="match status" value="1"/>
</dbReference>
<dbReference type="PANTHER" id="PTHR35848:SF6">
    <property type="entry name" value="CUPIN TYPE-2 DOMAIN-CONTAINING PROTEIN"/>
    <property type="match status" value="1"/>
</dbReference>
<dbReference type="Pfam" id="PF07883">
    <property type="entry name" value="Cupin_2"/>
    <property type="match status" value="1"/>
</dbReference>
<evidence type="ECO:0000313" key="4">
    <source>
        <dbReference type="EMBL" id="CAB4786748.1"/>
    </source>
</evidence>
<dbReference type="InterPro" id="IPR011051">
    <property type="entry name" value="RmlC_Cupin_sf"/>
</dbReference>
<reference evidence="4" key="1">
    <citation type="submission" date="2020-05" db="EMBL/GenBank/DDBJ databases">
        <authorList>
            <person name="Chiriac C."/>
            <person name="Salcher M."/>
            <person name="Ghai R."/>
            <person name="Kavagutti S V."/>
        </authorList>
    </citation>
    <scope>NUCLEOTIDE SEQUENCE</scope>
</reference>
<dbReference type="EMBL" id="CAEZZV010000169">
    <property type="protein sequence ID" value="CAB4786748.1"/>
    <property type="molecule type" value="Genomic_DNA"/>
</dbReference>
<keyword evidence="1" id="KW-0479">Metal-binding</keyword>
<accession>A0A6J6WVD8</accession>
<dbReference type="PANTHER" id="PTHR35848">
    <property type="entry name" value="OXALATE-BINDING PROTEIN"/>
    <property type="match status" value="1"/>
</dbReference>
<name>A0A6J6WVD8_9ZZZZ</name>
<dbReference type="AlphaFoldDB" id="A0A6J6WVD8"/>